<organism evidence="2 3">
    <name type="scientific">Candidatus Cryptobacteroides merdipullorum</name>
    <dbReference type="NCBI Taxonomy" id="2840771"/>
    <lineage>
        <taxon>Bacteria</taxon>
        <taxon>Pseudomonadati</taxon>
        <taxon>Bacteroidota</taxon>
        <taxon>Bacteroidia</taxon>
        <taxon>Bacteroidales</taxon>
        <taxon>Candidatus Cryptobacteroides</taxon>
    </lineage>
</organism>
<feature type="domain" description="AAA+ ATPase" evidence="1">
    <location>
        <begin position="16"/>
        <end position="133"/>
    </location>
</feature>
<dbReference type="Pfam" id="PF13635">
    <property type="entry name" value="DUF4143"/>
    <property type="match status" value="1"/>
</dbReference>
<dbReference type="Gene3D" id="3.40.50.300">
    <property type="entry name" value="P-loop containing nucleotide triphosphate hydrolases"/>
    <property type="match status" value="1"/>
</dbReference>
<dbReference type="InterPro" id="IPR027417">
    <property type="entry name" value="P-loop_NTPase"/>
</dbReference>
<dbReference type="EMBL" id="DVLC01000060">
    <property type="protein sequence ID" value="HIT46846.1"/>
    <property type="molecule type" value="Genomic_DNA"/>
</dbReference>
<evidence type="ECO:0000313" key="2">
    <source>
        <dbReference type="EMBL" id="HIT46846.1"/>
    </source>
</evidence>
<accession>A0A9D1GMG7</accession>
<dbReference type="InterPro" id="IPR025420">
    <property type="entry name" value="DUF4143"/>
</dbReference>
<evidence type="ECO:0000313" key="3">
    <source>
        <dbReference type="Proteomes" id="UP000886881"/>
    </source>
</evidence>
<dbReference type="AlphaFoldDB" id="A0A9D1GMG7"/>
<sequence length="377" mass="43120">MIARLIESKIRKALDRKKIVTVLGPRQAGKSTLAGVVAKAEADRILELNGDDSDVRTMFEDTDETRIRTLIGNHDFLLVDEAQKIINVGNMLKIIADRIPDMKVIATGSSSFKLAKAVNESLTGRKLEFRLYPLSFKEMVGHTNLLEERRLIAHRMIYGYYPEVVSSPGNEKEILKELIDSYLYKDVLEENSIGRPDRLVKLLQALAFQIGSTVSSNELAGLVGIDAKTVDRYINILERNFIIFTLPSYASNQRNELKFSRKLYFWDLGIRNAVIGNMAPLELRPPEEAGHLWENFLVSERIKRNDYAGRTFVKHYFWRTQQKKEVDLIEIEDGRMSAFEFKWKPGKAVAAPRQFTTQYNNAEFHCITPSEIGDFLL</sequence>
<comment type="caution">
    <text evidence="2">The sequence shown here is derived from an EMBL/GenBank/DDBJ whole genome shotgun (WGS) entry which is preliminary data.</text>
</comment>
<dbReference type="PANTHER" id="PTHR43566:SF1">
    <property type="entry name" value="AAA+ ATPASE DOMAIN-CONTAINING PROTEIN"/>
    <property type="match status" value="1"/>
</dbReference>
<dbReference type="SUPFAM" id="SSF52540">
    <property type="entry name" value="P-loop containing nucleoside triphosphate hydrolases"/>
    <property type="match status" value="1"/>
</dbReference>
<protein>
    <submittedName>
        <fullName evidence="2">ATP-binding protein</fullName>
    </submittedName>
</protein>
<dbReference type="Pfam" id="PF13173">
    <property type="entry name" value="AAA_14"/>
    <property type="match status" value="1"/>
</dbReference>
<dbReference type="Proteomes" id="UP000886881">
    <property type="component" value="Unassembled WGS sequence"/>
</dbReference>
<dbReference type="SMART" id="SM00382">
    <property type="entry name" value="AAA"/>
    <property type="match status" value="1"/>
</dbReference>
<dbReference type="PANTHER" id="PTHR43566">
    <property type="entry name" value="CONSERVED PROTEIN"/>
    <property type="match status" value="1"/>
</dbReference>
<reference evidence="2" key="2">
    <citation type="journal article" date="2021" name="PeerJ">
        <title>Extensive microbial diversity within the chicken gut microbiome revealed by metagenomics and culture.</title>
        <authorList>
            <person name="Gilroy R."/>
            <person name="Ravi A."/>
            <person name="Getino M."/>
            <person name="Pursley I."/>
            <person name="Horton D.L."/>
            <person name="Alikhan N.F."/>
            <person name="Baker D."/>
            <person name="Gharbi K."/>
            <person name="Hall N."/>
            <person name="Watson M."/>
            <person name="Adriaenssens E.M."/>
            <person name="Foster-Nyarko E."/>
            <person name="Jarju S."/>
            <person name="Secka A."/>
            <person name="Antonio M."/>
            <person name="Oren A."/>
            <person name="Chaudhuri R.R."/>
            <person name="La Ragione R."/>
            <person name="Hildebrand F."/>
            <person name="Pallen M.J."/>
        </authorList>
    </citation>
    <scope>NUCLEOTIDE SEQUENCE</scope>
    <source>
        <strain evidence="2">ChiHecec2B26-709</strain>
    </source>
</reference>
<dbReference type="GO" id="GO:0005524">
    <property type="term" value="F:ATP binding"/>
    <property type="evidence" value="ECO:0007669"/>
    <property type="project" value="UniProtKB-KW"/>
</dbReference>
<keyword evidence="2" id="KW-0547">Nucleotide-binding</keyword>
<reference evidence="2" key="1">
    <citation type="submission" date="2020-10" db="EMBL/GenBank/DDBJ databases">
        <authorList>
            <person name="Gilroy R."/>
        </authorList>
    </citation>
    <scope>NUCLEOTIDE SEQUENCE</scope>
    <source>
        <strain evidence="2">ChiHecec2B26-709</strain>
    </source>
</reference>
<evidence type="ECO:0000259" key="1">
    <source>
        <dbReference type="SMART" id="SM00382"/>
    </source>
</evidence>
<gene>
    <name evidence="2" type="ORF">IAC35_03195</name>
</gene>
<proteinExistence type="predicted"/>
<keyword evidence="2" id="KW-0067">ATP-binding</keyword>
<dbReference type="InterPro" id="IPR041682">
    <property type="entry name" value="AAA_14"/>
</dbReference>
<name>A0A9D1GMG7_9BACT</name>
<dbReference type="InterPro" id="IPR003593">
    <property type="entry name" value="AAA+_ATPase"/>
</dbReference>